<accession>A0A075FH21</accession>
<protein>
    <submittedName>
        <fullName evidence="1">Uncharacterized protein</fullName>
    </submittedName>
</protein>
<name>A0A075FH21_9ARCH</name>
<proteinExistence type="predicted"/>
<evidence type="ECO:0000313" key="1">
    <source>
        <dbReference type="EMBL" id="AIE90328.1"/>
    </source>
</evidence>
<organism evidence="1">
    <name type="scientific">uncultured marine thaumarchaeote AD1000_02_C08</name>
    <dbReference type="NCBI Taxonomy" id="1455880"/>
    <lineage>
        <taxon>Archaea</taxon>
        <taxon>Nitrososphaerota</taxon>
        <taxon>environmental samples</taxon>
    </lineage>
</organism>
<dbReference type="EMBL" id="KF900305">
    <property type="protein sequence ID" value="AIE90328.1"/>
    <property type="molecule type" value="Genomic_DNA"/>
</dbReference>
<sequence>MVSKIVYLDIETTPKCVDWMRGYEGLDAWEILTVQWQEVDAFTGQEIGELKMIKRWEEGTEKDFIKEVLSSERLVVDYSYQYYNKEERREVEAYKKVDNFLFSENPPKLGHNLKFEQQALEGKVEQFGSSMKPMITYGWNIDMMPFGILRSGPSVDSWGIKFEKKGGQTRGSSLHNISCKETSGKVVGKMYEDEDWKGIEYYIRKETKCAIETYRQLLDHMKDWKYVEK</sequence>
<dbReference type="AlphaFoldDB" id="A0A075FH21"/>
<reference evidence="1" key="1">
    <citation type="journal article" date="2014" name="Genome Biol. Evol.">
        <title>Pangenome evidence for extensive interdomain horizontal transfer affecting lineage core and shell genes in uncultured planktonic thaumarchaeota and euryarchaeota.</title>
        <authorList>
            <person name="Deschamps P."/>
            <person name="Zivanovic Y."/>
            <person name="Moreira D."/>
            <person name="Rodriguez-Valera F."/>
            <person name="Lopez-Garcia P."/>
        </authorList>
    </citation>
    <scope>NUCLEOTIDE SEQUENCE</scope>
</reference>